<dbReference type="GO" id="GO:0003676">
    <property type="term" value="F:nucleic acid binding"/>
    <property type="evidence" value="ECO:0007669"/>
    <property type="project" value="InterPro"/>
</dbReference>
<proteinExistence type="predicted"/>
<protein>
    <submittedName>
        <fullName evidence="3">Pol polyprotein</fullName>
    </submittedName>
</protein>
<dbReference type="InterPro" id="IPR036397">
    <property type="entry name" value="RNaseH_sf"/>
</dbReference>
<sequence length="518" mass="59028">MAPSNPSAPPTPLTTPEYPFQYICADFFHYKGVHYVVIVDRYSNWPIVERSHAGSTGLITCLRRTFVTYGIPQELASDGGPEFTSNNTREFLKNWGVHHRLSSVAFPHSNCRAEVGVKTVKRLIIDNTTPKGDLDTDAFQRAMLQYRNTPDRDTKLSLAMWIFGHPIRDFIPIPPGQYKPHLTWRETLAERELALRNRHMRDWERWSERTKRLPPLKVGDHVRIQNQIGPNPLKWDKTGKVIEVRQFDQYVVKVDGSGRVTLRNRKFLKQYSPVIPYPPTKSIAIDIPMSSMPTPLSQSTAPTITIPSLPNPQPPTTGLTPKLPTEHGTPSTITPPTSPVANLNKLISDHHFLYFDIMHPKRVTKKKTIVSRDFKKIDMAILKQDLSFLKNNVKQVYAEMFTSKIRGIIDNHAPQTSRTVTDRTSSPWFSVESKYFARHRAWRVRVRPRAFGTCGCECVLVLVLKTPLCRPFLRFNFNSSSESLAPGPSRPAKKIRKQKEKLCSPAGYKPAMSLREAS</sequence>
<feature type="domain" description="Integrase catalytic" evidence="2">
    <location>
        <begin position="15"/>
        <end position="180"/>
    </location>
</feature>
<feature type="region of interest" description="Disordered" evidence="1">
    <location>
        <begin position="306"/>
        <end position="338"/>
    </location>
</feature>
<dbReference type="Gene3D" id="3.30.420.10">
    <property type="entry name" value="Ribonuclease H-like superfamily/Ribonuclease H"/>
    <property type="match status" value="1"/>
</dbReference>
<evidence type="ECO:0000313" key="4">
    <source>
        <dbReference type="Proteomes" id="UP000762676"/>
    </source>
</evidence>
<dbReference type="Pfam" id="PF00665">
    <property type="entry name" value="rve"/>
    <property type="match status" value="1"/>
</dbReference>
<keyword evidence="4" id="KW-1185">Reference proteome</keyword>
<dbReference type="PROSITE" id="PS50994">
    <property type="entry name" value="INTEGRASE"/>
    <property type="match status" value="1"/>
</dbReference>
<dbReference type="Proteomes" id="UP000762676">
    <property type="component" value="Unassembled WGS sequence"/>
</dbReference>
<dbReference type="PANTHER" id="PTHR37984">
    <property type="entry name" value="PROTEIN CBG26694"/>
    <property type="match status" value="1"/>
</dbReference>
<dbReference type="AlphaFoldDB" id="A0AAV4H053"/>
<dbReference type="InterPro" id="IPR012337">
    <property type="entry name" value="RNaseH-like_sf"/>
</dbReference>
<evidence type="ECO:0000259" key="2">
    <source>
        <dbReference type="PROSITE" id="PS50994"/>
    </source>
</evidence>
<dbReference type="EMBL" id="BMAT01001673">
    <property type="protein sequence ID" value="GFR90156.1"/>
    <property type="molecule type" value="Genomic_DNA"/>
</dbReference>
<dbReference type="PANTHER" id="PTHR37984:SF7">
    <property type="entry name" value="INTEGRASE CATALYTIC DOMAIN-CONTAINING PROTEIN"/>
    <property type="match status" value="1"/>
</dbReference>
<organism evidence="3 4">
    <name type="scientific">Elysia marginata</name>
    <dbReference type="NCBI Taxonomy" id="1093978"/>
    <lineage>
        <taxon>Eukaryota</taxon>
        <taxon>Metazoa</taxon>
        <taxon>Spiralia</taxon>
        <taxon>Lophotrochozoa</taxon>
        <taxon>Mollusca</taxon>
        <taxon>Gastropoda</taxon>
        <taxon>Heterobranchia</taxon>
        <taxon>Euthyneura</taxon>
        <taxon>Panpulmonata</taxon>
        <taxon>Sacoglossa</taxon>
        <taxon>Placobranchoidea</taxon>
        <taxon>Plakobranchidae</taxon>
        <taxon>Elysia</taxon>
    </lineage>
</organism>
<dbReference type="FunFam" id="3.30.420.10:FF:000493">
    <property type="match status" value="1"/>
</dbReference>
<name>A0AAV4H053_9GAST</name>
<dbReference type="InterPro" id="IPR001584">
    <property type="entry name" value="Integrase_cat-core"/>
</dbReference>
<dbReference type="SUPFAM" id="SSF53098">
    <property type="entry name" value="Ribonuclease H-like"/>
    <property type="match status" value="1"/>
</dbReference>
<gene>
    <name evidence="3" type="ORF">ElyMa_000810300</name>
</gene>
<comment type="caution">
    <text evidence="3">The sequence shown here is derived from an EMBL/GenBank/DDBJ whole genome shotgun (WGS) entry which is preliminary data.</text>
</comment>
<dbReference type="InterPro" id="IPR050951">
    <property type="entry name" value="Retrovirus_Pol_polyprotein"/>
</dbReference>
<feature type="region of interest" description="Disordered" evidence="1">
    <location>
        <begin position="481"/>
        <end position="518"/>
    </location>
</feature>
<dbReference type="GO" id="GO:0015074">
    <property type="term" value="P:DNA integration"/>
    <property type="evidence" value="ECO:0007669"/>
    <property type="project" value="InterPro"/>
</dbReference>
<reference evidence="3 4" key="1">
    <citation type="journal article" date="2021" name="Elife">
        <title>Chloroplast acquisition without the gene transfer in kleptoplastic sea slugs, Plakobranchus ocellatus.</title>
        <authorList>
            <person name="Maeda T."/>
            <person name="Takahashi S."/>
            <person name="Yoshida T."/>
            <person name="Shimamura S."/>
            <person name="Takaki Y."/>
            <person name="Nagai Y."/>
            <person name="Toyoda A."/>
            <person name="Suzuki Y."/>
            <person name="Arimoto A."/>
            <person name="Ishii H."/>
            <person name="Satoh N."/>
            <person name="Nishiyama T."/>
            <person name="Hasebe M."/>
            <person name="Maruyama T."/>
            <person name="Minagawa J."/>
            <person name="Obokata J."/>
            <person name="Shigenobu S."/>
        </authorList>
    </citation>
    <scope>NUCLEOTIDE SEQUENCE [LARGE SCALE GENOMIC DNA]</scope>
</reference>
<evidence type="ECO:0000256" key="1">
    <source>
        <dbReference type="SAM" id="MobiDB-lite"/>
    </source>
</evidence>
<feature type="compositionally biased region" description="Low complexity" evidence="1">
    <location>
        <begin position="316"/>
        <end position="335"/>
    </location>
</feature>
<evidence type="ECO:0000313" key="3">
    <source>
        <dbReference type="EMBL" id="GFR90156.1"/>
    </source>
</evidence>
<accession>A0AAV4H053</accession>